<keyword evidence="8" id="KW-0443">Lipid metabolism</keyword>
<dbReference type="CDD" id="cd07987">
    <property type="entry name" value="LPLAT_MGAT-like"/>
    <property type="match status" value="1"/>
</dbReference>
<dbReference type="GO" id="GO:0004144">
    <property type="term" value="F:diacylglycerol O-acyltransferase activity"/>
    <property type="evidence" value="ECO:0007669"/>
    <property type="project" value="TreeGrafter"/>
</dbReference>
<dbReference type="EC" id="2.3.1.-" evidence="11"/>
<keyword evidence="3" id="KW-0444">Lipid biosynthesis</keyword>
<evidence type="ECO:0000256" key="7">
    <source>
        <dbReference type="ARBA" id="ARBA00022989"/>
    </source>
</evidence>
<dbReference type="PANTHER" id="PTHR12317:SF79">
    <property type="entry name" value="ACYLTRANSFERASE"/>
    <property type="match status" value="1"/>
</dbReference>
<dbReference type="Proteomes" id="UP001153737">
    <property type="component" value="Chromosome 12"/>
</dbReference>
<dbReference type="GO" id="GO:0005789">
    <property type="term" value="C:endoplasmic reticulum membrane"/>
    <property type="evidence" value="ECO:0007669"/>
    <property type="project" value="UniProtKB-SubCell"/>
</dbReference>
<keyword evidence="10" id="KW-0012">Acyltransferase</keyword>
<keyword evidence="4 11" id="KW-0808">Transferase</keyword>
<dbReference type="Pfam" id="PF03982">
    <property type="entry name" value="DAGAT"/>
    <property type="match status" value="1"/>
</dbReference>
<sequence>MDFFGIQFAPLNVPLERRLQTVSAAAWMVTMAFGGFIGSLLAIYLIFFWRFWWLLTIYLTWIWTIDRHKAERGGRPFKWVRSWTWWRYNRDYFPLRVERVPFVELDPKRNYLFACFPHGMLSSGAFNAFGTEFSDFRSIFPHHDPRVVTLAQHYQMPFFRDLALGMGGISSSSASIDYVLSRPGGGYVCVLMVGGAAEAFYCKPGDYKVILKQRKGFVRLALKNGTPIVPVFSFGEIDLFDQLEGSMLRNFQEKIRKWIGLAPVLPVGRGFFQYSFGIIPRRRPVTTVVGKPLDVPKIENPSREEVEEYHAKFVQCLTELFEEQKYNYLENPEEKKLIIS</sequence>
<dbReference type="SUPFAM" id="SSF69593">
    <property type="entry name" value="Glycerol-3-phosphate (1)-acyltransferase"/>
    <property type="match status" value="1"/>
</dbReference>
<proteinExistence type="inferred from homology"/>
<evidence type="ECO:0000256" key="5">
    <source>
        <dbReference type="ARBA" id="ARBA00022692"/>
    </source>
</evidence>
<keyword evidence="9 11" id="KW-0472">Membrane</keyword>
<dbReference type="InterPro" id="IPR007130">
    <property type="entry name" value="DAGAT"/>
</dbReference>
<keyword evidence="7 11" id="KW-1133">Transmembrane helix</keyword>
<evidence type="ECO:0000313" key="12">
    <source>
        <dbReference type="EMBL" id="CAH1118870.1"/>
    </source>
</evidence>
<evidence type="ECO:0000256" key="8">
    <source>
        <dbReference type="ARBA" id="ARBA00023098"/>
    </source>
</evidence>
<name>A0A9P0DEB7_PHACE</name>
<protein>
    <recommendedName>
        <fullName evidence="11">Acyltransferase</fullName>
        <ecNumber evidence="11">2.3.1.-</ecNumber>
    </recommendedName>
</protein>
<evidence type="ECO:0000256" key="10">
    <source>
        <dbReference type="ARBA" id="ARBA00023315"/>
    </source>
</evidence>
<dbReference type="GO" id="GO:0019432">
    <property type="term" value="P:triglyceride biosynthetic process"/>
    <property type="evidence" value="ECO:0007669"/>
    <property type="project" value="TreeGrafter"/>
</dbReference>
<feature type="transmembrane region" description="Helical" evidence="11">
    <location>
        <begin position="21"/>
        <end position="41"/>
    </location>
</feature>
<keyword evidence="5 11" id="KW-0812">Transmembrane</keyword>
<dbReference type="PANTHER" id="PTHR12317">
    <property type="entry name" value="DIACYLGLYCEROL O-ACYLTRANSFERASE"/>
    <property type="match status" value="1"/>
</dbReference>
<dbReference type="EMBL" id="OU896718">
    <property type="protein sequence ID" value="CAH1118870.1"/>
    <property type="molecule type" value="Genomic_DNA"/>
</dbReference>
<dbReference type="OrthoDB" id="264532at2759"/>
<keyword evidence="6 11" id="KW-0256">Endoplasmic reticulum</keyword>
<evidence type="ECO:0000256" key="2">
    <source>
        <dbReference type="ARBA" id="ARBA00005420"/>
    </source>
</evidence>
<keyword evidence="13" id="KW-1185">Reference proteome</keyword>
<comment type="similarity">
    <text evidence="2 11">Belongs to the diacylglycerol acyltransferase family.</text>
</comment>
<organism evidence="12 13">
    <name type="scientific">Phaedon cochleariae</name>
    <name type="common">Mustard beetle</name>
    <dbReference type="NCBI Taxonomy" id="80249"/>
    <lineage>
        <taxon>Eukaryota</taxon>
        <taxon>Metazoa</taxon>
        <taxon>Ecdysozoa</taxon>
        <taxon>Arthropoda</taxon>
        <taxon>Hexapoda</taxon>
        <taxon>Insecta</taxon>
        <taxon>Pterygota</taxon>
        <taxon>Neoptera</taxon>
        <taxon>Endopterygota</taxon>
        <taxon>Coleoptera</taxon>
        <taxon>Polyphaga</taxon>
        <taxon>Cucujiformia</taxon>
        <taxon>Chrysomeloidea</taxon>
        <taxon>Chrysomelidae</taxon>
        <taxon>Chrysomelinae</taxon>
        <taxon>Chrysomelini</taxon>
        <taxon>Phaedon</taxon>
    </lineage>
</organism>
<gene>
    <name evidence="12" type="ORF">PHAECO_LOCUS3109</name>
</gene>
<reference evidence="12" key="2">
    <citation type="submission" date="2022-10" db="EMBL/GenBank/DDBJ databases">
        <authorList>
            <consortium name="ENA_rothamsted_submissions"/>
            <consortium name="culmorum"/>
            <person name="King R."/>
        </authorList>
    </citation>
    <scope>NUCLEOTIDE SEQUENCE</scope>
</reference>
<comment type="subcellular location">
    <subcellularLocation>
        <location evidence="1 11">Endoplasmic reticulum membrane</location>
        <topology evidence="1 11">Multi-pass membrane protein</topology>
    </subcellularLocation>
</comment>
<reference evidence="12" key="1">
    <citation type="submission" date="2022-01" db="EMBL/GenBank/DDBJ databases">
        <authorList>
            <person name="King R."/>
        </authorList>
    </citation>
    <scope>NUCLEOTIDE SEQUENCE</scope>
</reference>
<evidence type="ECO:0000256" key="3">
    <source>
        <dbReference type="ARBA" id="ARBA00022516"/>
    </source>
</evidence>
<feature type="transmembrane region" description="Helical" evidence="11">
    <location>
        <begin position="47"/>
        <end position="65"/>
    </location>
</feature>
<evidence type="ECO:0000256" key="4">
    <source>
        <dbReference type="ARBA" id="ARBA00022679"/>
    </source>
</evidence>
<evidence type="ECO:0000256" key="1">
    <source>
        <dbReference type="ARBA" id="ARBA00004477"/>
    </source>
</evidence>
<dbReference type="AlphaFoldDB" id="A0A9P0DEB7"/>
<evidence type="ECO:0000256" key="11">
    <source>
        <dbReference type="RuleBase" id="RU367023"/>
    </source>
</evidence>
<evidence type="ECO:0000256" key="9">
    <source>
        <dbReference type="ARBA" id="ARBA00023136"/>
    </source>
</evidence>
<accession>A0A9P0DEB7</accession>
<evidence type="ECO:0000313" key="13">
    <source>
        <dbReference type="Proteomes" id="UP001153737"/>
    </source>
</evidence>
<evidence type="ECO:0000256" key="6">
    <source>
        <dbReference type="ARBA" id="ARBA00022824"/>
    </source>
</evidence>